<dbReference type="EMBL" id="CADCTO010000306">
    <property type="protein sequence ID" value="CAA9259592.1"/>
    <property type="molecule type" value="Genomic_DNA"/>
</dbReference>
<dbReference type="Gene3D" id="2.30.40.10">
    <property type="entry name" value="Urease, subunit C, domain 1"/>
    <property type="match status" value="1"/>
</dbReference>
<dbReference type="SUPFAM" id="SSF51556">
    <property type="entry name" value="Metallo-dependent hydrolases"/>
    <property type="match status" value="1"/>
</dbReference>
<evidence type="ECO:0000313" key="2">
    <source>
        <dbReference type="EMBL" id="CAA9259592.1"/>
    </source>
</evidence>
<proteinExistence type="predicted"/>
<reference evidence="2" key="1">
    <citation type="submission" date="2020-02" db="EMBL/GenBank/DDBJ databases">
        <authorList>
            <person name="Meier V. D."/>
        </authorList>
    </citation>
    <scope>NUCLEOTIDE SEQUENCE</scope>
    <source>
        <strain evidence="2">AVDCRST_MAG63</strain>
    </source>
</reference>
<dbReference type="Pfam" id="PF07969">
    <property type="entry name" value="Amidohydro_3"/>
    <property type="match status" value="1"/>
</dbReference>
<dbReference type="CDD" id="cd01300">
    <property type="entry name" value="YtcJ_like"/>
    <property type="match status" value="1"/>
</dbReference>
<dbReference type="InterPro" id="IPR013108">
    <property type="entry name" value="Amidohydro_3"/>
</dbReference>
<dbReference type="SUPFAM" id="SSF51338">
    <property type="entry name" value="Composite domain of metallo-dependent hydrolases"/>
    <property type="match status" value="1"/>
</dbReference>
<organism evidence="2">
    <name type="scientific">uncultured Armatimonadetes bacterium</name>
    <dbReference type="NCBI Taxonomy" id="157466"/>
    <lineage>
        <taxon>Bacteria</taxon>
        <taxon>Bacillati</taxon>
        <taxon>Armatimonadota</taxon>
        <taxon>environmental samples</taxon>
    </lineage>
</organism>
<gene>
    <name evidence="2" type="ORF">AVDCRST_MAG63-2362</name>
</gene>
<feature type="domain" description="Amidohydrolase 3" evidence="1">
    <location>
        <begin position="54"/>
        <end position="508"/>
    </location>
</feature>
<protein>
    <recommendedName>
        <fullName evidence="1">Amidohydrolase 3 domain-containing protein</fullName>
    </recommendedName>
</protein>
<evidence type="ECO:0000259" key="1">
    <source>
        <dbReference type="Pfam" id="PF07969"/>
    </source>
</evidence>
<dbReference type="AlphaFoldDB" id="A0A6J4ISH8"/>
<dbReference type="PANTHER" id="PTHR22642">
    <property type="entry name" value="IMIDAZOLONEPROPIONASE"/>
    <property type="match status" value="1"/>
</dbReference>
<dbReference type="InterPro" id="IPR032466">
    <property type="entry name" value="Metal_Hydrolase"/>
</dbReference>
<dbReference type="InterPro" id="IPR011059">
    <property type="entry name" value="Metal-dep_hydrolase_composite"/>
</dbReference>
<dbReference type="InterPro" id="IPR033932">
    <property type="entry name" value="YtcJ-like"/>
</dbReference>
<dbReference type="Gene3D" id="3.10.310.70">
    <property type="match status" value="1"/>
</dbReference>
<accession>A0A6J4ISH8</accession>
<dbReference type="Gene3D" id="3.20.20.140">
    <property type="entry name" value="Metal-dependent hydrolases"/>
    <property type="match status" value="1"/>
</dbReference>
<sequence length="514" mass="54806">MTLHAHLILTGGNVFTLDTARPRVSALAVRDGRIVLTGDDAAVGALAGPETRRFDLEGRTVVPGFCDAHLHLVSYGTGLLRRADLVGSTSLDDLLDRLRAQAVRVPEGWIDGRGFDQELLAEKRFPTRADLDRISATRPVLIARVCGHATVVNSAALALLTDAERAAGDAESGLYTEGAAGAFYRRMPPLSESEMEEAALAGARAALATGITSVHTLLDTPEQMGAWARLRRSGRLPLRVTGMPPFASVAALHAHGVGTTFGDEWLRFGAAKLFSDGSLGAQTAWLAEPYADAPSTRGIRIYDPDDLKAKACEAQARGFQLAIHAIGDQAVCETLDAIEAALGEEDNRAHRHRIEHVSLAPPDAVRRMAERGIVGVVQPQFVRSDVWTPERVGPERAPWAYPFRTLREAGVPLALSSDAPVERLDAFACLAAAVGRAPWSPEETLSPEEALHAYCLGGAYAAHAEDRLGSLEVGKLADFVVLSGNPTRLDAEGIAGLKAEAVFVGGEQRQSPAR</sequence>
<name>A0A6J4ISH8_9BACT</name>
<dbReference type="PANTHER" id="PTHR22642:SF2">
    <property type="entry name" value="PROTEIN LONG AFTER FAR-RED 3"/>
    <property type="match status" value="1"/>
</dbReference>
<dbReference type="GO" id="GO:0016810">
    <property type="term" value="F:hydrolase activity, acting on carbon-nitrogen (but not peptide) bonds"/>
    <property type="evidence" value="ECO:0007669"/>
    <property type="project" value="InterPro"/>
</dbReference>